<dbReference type="GO" id="GO:0048038">
    <property type="term" value="F:quinone binding"/>
    <property type="evidence" value="ECO:0007669"/>
    <property type="project" value="UniProtKB-KW"/>
</dbReference>
<dbReference type="EMBL" id="CP062983">
    <property type="protein sequence ID" value="QPC85171.1"/>
    <property type="molecule type" value="Genomic_DNA"/>
</dbReference>
<keyword evidence="8" id="KW-1185">Reference proteome</keyword>
<comment type="subunit">
    <text evidence="3">NDH-1 is composed of 14 different subunits. Subunits NuoB, C, D, E, F, and G constitute the peripheral sector of the complex.</text>
</comment>
<accession>A0A7S8IGU1</accession>
<name>A0A7S8IGU1_9CHLR</name>
<keyword evidence="3" id="KW-1003">Cell membrane</keyword>
<dbReference type="InterPro" id="IPR020396">
    <property type="entry name" value="NADH_UbQ_OxRdtase_CS"/>
</dbReference>
<keyword evidence="3 4" id="KW-1278">Translocase</keyword>
<keyword evidence="3" id="KW-0830">Ubiquinone</keyword>
<dbReference type="GO" id="GO:0008137">
    <property type="term" value="F:NADH dehydrogenase (ubiquinone) activity"/>
    <property type="evidence" value="ECO:0007669"/>
    <property type="project" value="InterPro"/>
</dbReference>
<dbReference type="InterPro" id="IPR001268">
    <property type="entry name" value="NADH_UbQ_OxRdtase_30kDa_su"/>
</dbReference>
<feature type="domain" description="NADH:ubiquinone oxidoreductase 30kDa subunit" evidence="6">
    <location>
        <begin position="28"/>
        <end position="164"/>
    </location>
</feature>
<comment type="similarity">
    <text evidence="1 3 4">Belongs to the complex I 30 kDa subunit family.</text>
</comment>
<keyword evidence="3 5" id="KW-0874">Quinone</keyword>
<evidence type="ECO:0000256" key="4">
    <source>
        <dbReference type="RuleBase" id="RU003456"/>
    </source>
</evidence>
<dbReference type="PROSITE" id="PS00542">
    <property type="entry name" value="COMPLEX1_30K"/>
    <property type="match status" value="1"/>
</dbReference>
<proteinExistence type="inferred from homology"/>
<evidence type="ECO:0000313" key="7">
    <source>
        <dbReference type="EMBL" id="QPC85171.1"/>
    </source>
</evidence>
<keyword evidence="3" id="KW-0472">Membrane</keyword>
<comment type="function">
    <text evidence="3">NDH-1 shuttles electrons from NADH, via FMN and iron-sulfur (Fe-S) centers, to quinones in the respiratory chain. The immediate electron acceptor for the enzyme in this species is believed to be ubiquinone. Couples the redox reaction to proton translocation (for every two electrons transferred, four hydrogen ions are translocated across the cytoplasmic membrane), and thus conserves the redox energy in a proton gradient.</text>
</comment>
<dbReference type="Pfam" id="PF00329">
    <property type="entry name" value="Complex1_30kDa"/>
    <property type="match status" value="1"/>
</dbReference>
<protein>
    <recommendedName>
        <fullName evidence="3">NADH-quinone oxidoreductase subunit C</fullName>
        <ecNumber evidence="3">7.1.1.-</ecNumber>
    </recommendedName>
    <alternativeName>
        <fullName evidence="3">NADH dehydrogenase I subunit C</fullName>
    </alternativeName>
    <alternativeName>
        <fullName evidence="3">NDH-1 subunit C</fullName>
    </alternativeName>
</protein>
<dbReference type="PANTHER" id="PTHR10884:SF14">
    <property type="entry name" value="NADH DEHYDROGENASE [UBIQUINONE] IRON-SULFUR PROTEIN 3, MITOCHONDRIAL"/>
    <property type="match status" value="1"/>
</dbReference>
<evidence type="ECO:0000259" key="6">
    <source>
        <dbReference type="Pfam" id="PF00329"/>
    </source>
</evidence>
<organism evidence="7 8">
    <name type="scientific">Phototrophicus methaneseepsis</name>
    <dbReference type="NCBI Taxonomy" id="2710758"/>
    <lineage>
        <taxon>Bacteria</taxon>
        <taxon>Bacillati</taxon>
        <taxon>Chloroflexota</taxon>
        <taxon>Candidatus Thermofontia</taxon>
        <taxon>Phototrophicales</taxon>
        <taxon>Phototrophicaceae</taxon>
        <taxon>Phototrophicus</taxon>
    </lineage>
</organism>
<dbReference type="HAMAP" id="MF_01357">
    <property type="entry name" value="NDH1_NuoC"/>
    <property type="match status" value="1"/>
</dbReference>
<dbReference type="RefSeq" id="WP_195173234.1">
    <property type="nucleotide sequence ID" value="NZ_CP062983.1"/>
</dbReference>
<dbReference type="GO" id="GO:0050136">
    <property type="term" value="F:NADH dehydrogenase (quinone) (non-electrogenic) activity"/>
    <property type="evidence" value="ECO:0007669"/>
    <property type="project" value="UniProtKB-UniRule"/>
</dbReference>
<keyword evidence="2 3" id="KW-0813">Transport</keyword>
<keyword evidence="3 4" id="KW-0520">NAD</keyword>
<dbReference type="EC" id="7.1.1.-" evidence="3"/>
<dbReference type="Proteomes" id="UP000594468">
    <property type="component" value="Chromosome"/>
</dbReference>
<dbReference type="InterPro" id="IPR037232">
    <property type="entry name" value="NADH_quin_OxRdtase_su_C/D-like"/>
</dbReference>
<evidence type="ECO:0000256" key="3">
    <source>
        <dbReference type="HAMAP-Rule" id="MF_01357"/>
    </source>
</evidence>
<evidence type="ECO:0000313" key="8">
    <source>
        <dbReference type="Proteomes" id="UP000594468"/>
    </source>
</evidence>
<gene>
    <name evidence="3" type="primary">nuoC</name>
    <name evidence="7" type="ORF">G4Y79_10390</name>
</gene>
<dbReference type="SUPFAM" id="SSF143243">
    <property type="entry name" value="Nqo5-like"/>
    <property type="match status" value="1"/>
</dbReference>
<dbReference type="Gene3D" id="3.30.460.80">
    <property type="entry name" value="NADH:ubiquinone oxidoreductase, 30kDa subunit"/>
    <property type="match status" value="1"/>
</dbReference>
<dbReference type="GO" id="GO:0005886">
    <property type="term" value="C:plasma membrane"/>
    <property type="evidence" value="ECO:0007669"/>
    <property type="project" value="UniProtKB-SubCell"/>
</dbReference>
<evidence type="ECO:0000256" key="1">
    <source>
        <dbReference type="ARBA" id="ARBA00007569"/>
    </source>
</evidence>
<dbReference type="PANTHER" id="PTHR10884">
    <property type="entry name" value="NADH DEHYDROGENASE UBIQUINONE IRON-SULFUR PROTEIN 3"/>
    <property type="match status" value="1"/>
</dbReference>
<sequence length="184" mass="21767">MDPVAALKERFGEDILYVKEFRGEITVVTKSELIVDVMMYLRNTPGLTYNFLSDISSVDYYPNAYGDEYDGTEEYDYRPERFALAYHVYSMLYNRRLRVKTFMMEEDPVAPTLVGVWPAANWLEREIADLMGIRFDGHPDPRRLMMPEDWDGHPLRRDYPLGKERVQFSFNMQEIQNHKPFADE</sequence>
<dbReference type="KEGG" id="pmet:G4Y79_10390"/>
<evidence type="ECO:0000256" key="5">
    <source>
        <dbReference type="RuleBase" id="RU003582"/>
    </source>
</evidence>
<dbReference type="AlphaFoldDB" id="A0A7S8IGU1"/>
<reference evidence="7 8" key="1">
    <citation type="submission" date="2020-02" db="EMBL/GenBank/DDBJ databases">
        <authorList>
            <person name="Zheng R.K."/>
            <person name="Sun C.M."/>
        </authorList>
    </citation>
    <scope>NUCLEOTIDE SEQUENCE [LARGE SCALE GENOMIC DNA]</scope>
    <source>
        <strain evidence="8">rifampicinis</strain>
    </source>
</reference>
<comment type="catalytic activity">
    <reaction evidence="3 5">
        <text>a quinone + NADH + 5 H(+)(in) = a quinol + NAD(+) + 4 H(+)(out)</text>
        <dbReference type="Rhea" id="RHEA:57888"/>
        <dbReference type="ChEBI" id="CHEBI:15378"/>
        <dbReference type="ChEBI" id="CHEBI:24646"/>
        <dbReference type="ChEBI" id="CHEBI:57540"/>
        <dbReference type="ChEBI" id="CHEBI:57945"/>
        <dbReference type="ChEBI" id="CHEBI:132124"/>
    </reaction>
</comment>
<comment type="subcellular location">
    <subcellularLocation>
        <location evidence="3">Cell membrane</location>
        <topology evidence="3">Peripheral membrane protein</topology>
        <orientation evidence="3">Cytoplasmic side</orientation>
    </subcellularLocation>
</comment>
<evidence type="ECO:0000256" key="2">
    <source>
        <dbReference type="ARBA" id="ARBA00022448"/>
    </source>
</evidence>
<dbReference type="InterPro" id="IPR010218">
    <property type="entry name" value="NADH_DH_suC"/>
</dbReference>